<name>A0A6A4GKA2_9AGAR</name>
<keyword evidence="1" id="KW-1133">Transmembrane helix</keyword>
<dbReference type="Proteomes" id="UP000799118">
    <property type="component" value="Unassembled WGS sequence"/>
</dbReference>
<keyword evidence="1" id="KW-0472">Membrane</keyword>
<dbReference type="EMBL" id="ML769952">
    <property type="protein sequence ID" value="KAE9385715.1"/>
    <property type="molecule type" value="Genomic_DNA"/>
</dbReference>
<feature type="transmembrane region" description="Helical" evidence="1">
    <location>
        <begin position="123"/>
        <end position="140"/>
    </location>
</feature>
<feature type="non-terminal residue" evidence="2">
    <location>
        <position position="141"/>
    </location>
</feature>
<evidence type="ECO:0000313" key="2">
    <source>
        <dbReference type="EMBL" id="KAE9385715.1"/>
    </source>
</evidence>
<feature type="non-terminal residue" evidence="2">
    <location>
        <position position="1"/>
    </location>
</feature>
<accession>A0A6A4GKA2</accession>
<protein>
    <submittedName>
        <fullName evidence="2">Uncharacterized protein</fullName>
    </submittedName>
</protein>
<evidence type="ECO:0000256" key="1">
    <source>
        <dbReference type="SAM" id="Phobius"/>
    </source>
</evidence>
<organism evidence="2 3">
    <name type="scientific">Gymnopus androsaceus JB14</name>
    <dbReference type="NCBI Taxonomy" id="1447944"/>
    <lineage>
        <taxon>Eukaryota</taxon>
        <taxon>Fungi</taxon>
        <taxon>Dikarya</taxon>
        <taxon>Basidiomycota</taxon>
        <taxon>Agaricomycotina</taxon>
        <taxon>Agaricomycetes</taxon>
        <taxon>Agaricomycetidae</taxon>
        <taxon>Agaricales</taxon>
        <taxon>Marasmiineae</taxon>
        <taxon>Omphalotaceae</taxon>
        <taxon>Gymnopus</taxon>
    </lineage>
</organism>
<reference evidence="2" key="1">
    <citation type="journal article" date="2019" name="Environ. Microbiol.">
        <title>Fungal ecological strategies reflected in gene transcription - a case study of two litter decomposers.</title>
        <authorList>
            <person name="Barbi F."/>
            <person name="Kohler A."/>
            <person name="Barry K."/>
            <person name="Baskaran P."/>
            <person name="Daum C."/>
            <person name="Fauchery L."/>
            <person name="Ihrmark K."/>
            <person name="Kuo A."/>
            <person name="LaButti K."/>
            <person name="Lipzen A."/>
            <person name="Morin E."/>
            <person name="Grigoriev I.V."/>
            <person name="Henrissat B."/>
            <person name="Lindahl B."/>
            <person name="Martin F."/>
        </authorList>
    </citation>
    <scope>NUCLEOTIDE SEQUENCE</scope>
    <source>
        <strain evidence="2">JB14</strain>
    </source>
</reference>
<proteinExistence type="predicted"/>
<keyword evidence="3" id="KW-1185">Reference proteome</keyword>
<dbReference type="OrthoDB" id="3250313at2759"/>
<sequence length="141" mass="16234">PKGAPEYVKRSLELFVTVGVNDSRWMALVRAWLEKEKKAKYKPKSGLPGISKENCPDAVGMWIQRGRKKFDAKIDLNGHAIKFSNWWRTMQPVGRVEDPESDEHEAIFDFSYSRDGSWKWDDIFIFGSNGAVSIIAALIWW</sequence>
<evidence type="ECO:0000313" key="3">
    <source>
        <dbReference type="Proteomes" id="UP000799118"/>
    </source>
</evidence>
<gene>
    <name evidence="2" type="ORF">BT96DRAFT_786864</name>
</gene>
<dbReference type="AlphaFoldDB" id="A0A6A4GKA2"/>
<keyword evidence="1" id="KW-0812">Transmembrane</keyword>